<name>A0A9D2LSL3_9FIRM</name>
<comment type="caution">
    <text evidence="2">The sequence shown here is derived from an EMBL/GenBank/DDBJ whole genome shotgun (WGS) entry which is preliminary data.</text>
</comment>
<evidence type="ECO:0000256" key="1">
    <source>
        <dbReference type="SAM" id="Phobius"/>
    </source>
</evidence>
<dbReference type="EMBL" id="DWYZ01000162">
    <property type="protein sequence ID" value="HJB28866.1"/>
    <property type="molecule type" value="Genomic_DNA"/>
</dbReference>
<keyword evidence="1" id="KW-1133">Transmembrane helix</keyword>
<dbReference type="Proteomes" id="UP000823842">
    <property type="component" value="Unassembled WGS sequence"/>
</dbReference>
<proteinExistence type="predicted"/>
<organism evidence="2 3">
    <name type="scientific">Candidatus Blautia faecavium</name>
    <dbReference type="NCBI Taxonomy" id="2838487"/>
    <lineage>
        <taxon>Bacteria</taxon>
        <taxon>Bacillati</taxon>
        <taxon>Bacillota</taxon>
        <taxon>Clostridia</taxon>
        <taxon>Lachnospirales</taxon>
        <taxon>Lachnospiraceae</taxon>
        <taxon>Blautia</taxon>
    </lineage>
</organism>
<sequence>MDKIKMFWKRFMDGRNGVDECARTCLIAALFLYLAAYILNMGILHLLFWAAFIYGLFRVFSRDRDQRLKENLKFLSYVQLIKMNFQQRKTHRIFMCSRCGKMVRVPKGKGKIEITCPVCGNKMIHRT</sequence>
<feature type="transmembrane region" description="Helical" evidence="1">
    <location>
        <begin position="21"/>
        <end position="38"/>
    </location>
</feature>
<reference evidence="2" key="2">
    <citation type="submission" date="2021-04" db="EMBL/GenBank/DDBJ databases">
        <authorList>
            <person name="Gilroy R."/>
        </authorList>
    </citation>
    <scope>NUCLEOTIDE SEQUENCE</scope>
    <source>
        <strain evidence="2">ChiSjej1B19-5720</strain>
    </source>
</reference>
<dbReference type="AlphaFoldDB" id="A0A9D2LSL3"/>
<feature type="transmembrane region" description="Helical" evidence="1">
    <location>
        <begin position="44"/>
        <end position="61"/>
    </location>
</feature>
<gene>
    <name evidence="2" type="ORF">IAA06_08740</name>
</gene>
<protein>
    <recommendedName>
        <fullName evidence="4">Zn-finger containing protein</fullName>
    </recommendedName>
</protein>
<keyword evidence="1" id="KW-0812">Transmembrane</keyword>
<accession>A0A9D2LSL3</accession>
<keyword evidence="1" id="KW-0472">Membrane</keyword>
<evidence type="ECO:0000313" key="2">
    <source>
        <dbReference type="EMBL" id="HJB28866.1"/>
    </source>
</evidence>
<evidence type="ECO:0008006" key="4">
    <source>
        <dbReference type="Google" id="ProtNLM"/>
    </source>
</evidence>
<reference evidence="2" key="1">
    <citation type="journal article" date="2021" name="PeerJ">
        <title>Extensive microbial diversity within the chicken gut microbiome revealed by metagenomics and culture.</title>
        <authorList>
            <person name="Gilroy R."/>
            <person name="Ravi A."/>
            <person name="Getino M."/>
            <person name="Pursley I."/>
            <person name="Horton D.L."/>
            <person name="Alikhan N.F."/>
            <person name="Baker D."/>
            <person name="Gharbi K."/>
            <person name="Hall N."/>
            <person name="Watson M."/>
            <person name="Adriaenssens E.M."/>
            <person name="Foster-Nyarko E."/>
            <person name="Jarju S."/>
            <person name="Secka A."/>
            <person name="Antonio M."/>
            <person name="Oren A."/>
            <person name="Chaudhuri R.R."/>
            <person name="La Ragione R."/>
            <person name="Hildebrand F."/>
            <person name="Pallen M.J."/>
        </authorList>
    </citation>
    <scope>NUCLEOTIDE SEQUENCE</scope>
    <source>
        <strain evidence="2">ChiSjej1B19-5720</strain>
    </source>
</reference>
<evidence type="ECO:0000313" key="3">
    <source>
        <dbReference type="Proteomes" id="UP000823842"/>
    </source>
</evidence>